<keyword evidence="1" id="KW-0472">Membrane</keyword>
<feature type="transmembrane region" description="Helical" evidence="1">
    <location>
        <begin position="12"/>
        <end position="33"/>
    </location>
</feature>
<name>A0A914CFG3_9BILA</name>
<dbReference type="SUPFAM" id="SSF81321">
    <property type="entry name" value="Family A G protein-coupled receptor-like"/>
    <property type="match status" value="1"/>
</dbReference>
<sequence>MQSKVFVTVSIALFSMTIFYALPAILQLLVYYFHVDGWLATTAFMLIQYGAEFNGILNALIYLFKHQEFRESSKHLVLKLTRKVAHFNSNHKISNHVYVY</sequence>
<evidence type="ECO:0000313" key="3">
    <source>
        <dbReference type="WBParaSite" id="ACRNAN_scaffold1030.g23500.t1"/>
    </source>
</evidence>
<proteinExistence type="predicted"/>
<keyword evidence="2" id="KW-1185">Reference proteome</keyword>
<dbReference type="WBParaSite" id="ACRNAN_scaffold1030.g23500.t1">
    <property type="protein sequence ID" value="ACRNAN_scaffold1030.g23500.t1"/>
    <property type="gene ID" value="ACRNAN_scaffold1030.g23500"/>
</dbReference>
<evidence type="ECO:0000313" key="2">
    <source>
        <dbReference type="Proteomes" id="UP000887540"/>
    </source>
</evidence>
<accession>A0A914CFG3</accession>
<dbReference type="AlphaFoldDB" id="A0A914CFG3"/>
<evidence type="ECO:0000256" key="1">
    <source>
        <dbReference type="SAM" id="Phobius"/>
    </source>
</evidence>
<reference evidence="3" key="1">
    <citation type="submission" date="2022-11" db="UniProtKB">
        <authorList>
            <consortium name="WormBaseParasite"/>
        </authorList>
    </citation>
    <scope>IDENTIFICATION</scope>
</reference>
<protein>
    <submittedName>
        <fullName evidence="3">G-protein coupled receptors family 1 profile domain-containing protein</fullName>
    </submittedName>
</protein>
<organism evidence="2 3">
    <name type="scientific">Acrobeloides nanus</name>
    <dbReference type="NCBI Taxonomy" id="290746"/>
    <lineage>
        <taxon>Eukaryota</taxon>
        <taxon>Metazoa</taxon>
        <taxon>Ecdysozoa</taxon>
        <taxon>Nematoda</taxon>
        <taxon>Chromadorea</taxon>
        <taxon>Rhabditida</taxon>
        <taxon>Tylenchina</taxon>
        <taxon>Cephalobomorpha</taxon>
        <taxon>Cephaloboidea</taxon>
        <taxon>Cephalobidae</taxon>
        <taxon>Acrobeloides</taxon>
    </lineage>
</organism>
<keyword evidence="1" id="KW-1133">Transmembrane helix</keyword>
<dbReference type="Gene3D" id="1.20.1070.10">
    <property type="entry name" value="Rhodopsin 7-helix transmembrane proteins"/>
    <property type="match status" value="1"/>
</dbReference>
<dbReference type="Proteomes" id="UP000887540">
    <property type="component" value="Unplaced"/>
</dbReference>
<keyword evidence="1" id="KW-0812">Transmembrane</keyword>
<feature type="transmembrane region" description="Helical" evidence="1">
    <location>
        <begin position="39"/>
        <end position="64"/>
    </location>
</feature>